<organism evidence="9 10">
    <name type="scientific">Musa troglodytarum</name>
    <name type="common">fe'i banana</name>
    <dbReference type="NCBI Taxonomy" id="320322"/>
    <lineage>
        <taxon>Eukaryota</taxon>
        <taxon>Viridiplantae</taxon>
        <taxon>Streptophyta</taxon>
        <taxon>Embryophyta</taxon>
        <taxon>Tracheophyta</taxon>
        <taxon>Spermatophyta</taxon>
        <taxon>Magnoliopsida</taxon>
        <taxon>Liliopsida</taxon>
        <taxon>Zingiberales</taxon>
        <taxon>Musaceae</taxon>
        <taxon>Musa</taxon>
    </lineage>
</organism>
<dbReference type="InterPro" id="IPR039361">
    <property type="entry name" value="Cyclin"/>
</dbReference>
<evidence type="ECO:0000259" key="8">
    <source>
        <dbReference type="SMART" id="SM01332"/>
    </source>
</evidence>
<feature type="compositionally biased region" description="Low complexity" evidence="6">
    <location>
        <begin position="306"/>
        <end position="315"/>
    </location>
</feature>
<evidence type="ECO:0000313" key="10">
    <source>
        <dbReference type="Proteomes" id="UP001055439"/>
    </source>
</evidence>
<sequence>MPFTPSDHASCSDLLCREDASVLAGDSPGGAAGLAEFPDESDESIAGLIAAEADYSPGFDYPDRFRSKSLDSAARQEAVAWILKVPAAGGYLDSVVHVYYGFRPLTAYLAVNYLDRFLSSHRLPQNEWALQLLSVACLSLAAKLEETLLPSLLDLQVEGAKFIFKPRTILRMELLVLNALNWRLRSVTPFAFINFFVRKIDPSGKHARSLVSRVTEITLATAKDTKFLSHCPSSLAAASIIRAADEVEDLTFVDPGIAASWCIGLTEEGIADCYQSLKQAILDGTRREPPMILPQLRVTTPTNMGPSASSSSSPPNKRRKLNNNC</sequence>
<dbReference type="Pfam" id="PF00134">
    <property type="entry name" value="Cyclin_N"/>
    <property type="match status" value="1"/>
</dbReference>
<dbReference type="SUPFAM" id="SSF47954">
    <property type="entry name" value="Cyclin-like"/>
    <property type="match status" value="2"/>
</dbReference>
<dbReference type="FunFam" id="1.10.472.10:FF:000060">
    <property type="entry name" value="D6-type cyclin"/>
    <property type="match status" value="1"/>
</dbReference>
<dbReference type="CDD" id="cd20543">
    <property type="entry name" value="CYCLIN_AtCycD-like_rpt1"/>
    <property type="match status" value="1"/>
</dbReference>
<keyword evidence="3 5" id="KW-0195">Cyclin</keyword>
<dbReference type="InterPro" id="IPR004367">
    <property type="entry name" value="Cyclin_C-dom"/>
</dbReference>
<feature type="region of interest" description="Disordered" evidence="6">
    <location>
        <begin position="298"/>
        <end position="325"/>
    </location>
</feature>
<feature type="compositionally biased region" description="Basic residues" evidence="6">
    <location>
        <begin position="316"/>
        <end position="325"/>
    </location>
</feature>
<dbReference type="InterPro" id="IPR006671">
    <property type="entry name" value="Cyclin_N"/>
</dbReference>
<keyword evidence="4" id="KW-0131">Cell cycle</keyword>
<dbReference type="CDD" id="cd20544">
    <property type="entry name" value="CYCLIN_AtCycD-like_rpt2"/>
    <property type="match status" value="1"/>
</dbReference>
<dbReference type="SMART" id="SM00385">
    <property type="entry name" value="CYCLIN"/>
    <property type="match status" value="1"/>
</dbReference>
<dbReference type="Gene3D" id="1.10.472.10">
    <property type="entry name" value="Cyclin-like"/>
    <property type="match status" value="2"/>
</dbReference>
<gene>
    <name evidence="9" type="ORF">MUK42_07910</name>
</gene>
<proteinExistence type="inferred from homology"/>
<dbReference type="OrthoDB" id="5590282at2759"/>
<feature type="domain" description="Cyclin C-terminal" evidence="8">
    <location>
        <begin position="187"/>
        <end position="315"/>
    </location>
</feature>
<dbReference type="InterPro" id="IPR036915">
    <property type="entry name" value="Cyclin-like_sf"/>
</dbReference>
<dbReference type="Pfam" id="PF02984">
    <property type="entry name" value="Cyclin_C"/>
    <property type="match status" value="1"/>
</dbReference>
<accession>A0A9E7HTE1</accession>
<dbReference type="EMBL" id="CP097510">
    <property type="protein sequence ID" value="URE36182.1"/>
    <property type="molecule type" value="Genomic_DNA"/>
</dbReference>
<evidence type="ECO:0000256" key="1">
    <source>
        <dbReference type="ARBA" id="ARBA00009065"/>
    </source>
</evidence>
<dbReference type="Proteomes" id="UP001055439">
    <property type="component" value="Chromosome 8"/>
</dbReference>
<evidence type="ECO:0000256" key="6">
    <source>
        <dbReference type="SAM" id="MobiDB-lite"/>
    </source>
</evidence>
<evidence type="ECO:0000256" key="2">
    <source>
        <dbReference type="ARBA" id="ARBA00022618"/>
    </source>
</evidence>
<reference evidence="9" key="1">
    <citation type="submission" date="2022-05" db="EMBL/GenBank/DDBJ databases">
        <title>The Musa troglodytarum L. genome provides insights into the mechanism of non-climacteric behaviour and enrichment of carotenoids.</title>
        <authorList>
            <person name="Wang J."/>
        </authorList>
    </citation>
    <scope>NUCLEOTIDE SEQUENCE</scope>
    <source>
        <tissue evidence="9">Leaf</tissue>
    </source>
</reference>
<keyword evidence="10" id="KW-1185">Reference proteome</keyword>
<dbReference type="SMART" id="SM01332">
    <property type="entry name" value="Cyclin_C"/>
    <property type="match status" value="1"/>
</dbReference>
<dbReference type="AlphaFoldDB" id="A0A9E7HTE1"/>
<evidence type="ECO:0000256" key="3">
    <source>
        <dbReference type="ARBA" id="ARBA00023127"/>
    </source>
</evidence>
<dbReference type="PANTHER" id="PTHR10177">
    <property type="entry name" value="CYCLINS"/>
    <property type="match status" value="1"/>
</dbReference>
<keyword evidence="2 9" id="KW-0132">Cell division</keyword>
<protein>
    <submittedName>
        <fullName evidence="9">Cell division</fullName>
    </submittedName>
</protein>
<dbReference type="InterPro" id="IPR013763">
    <property type="entry name" value="Cyclin-like_dom"/>
</dbReference>
<evidence type="ECO:0000256" key="5">
    <source>
        <dbReference type="RuleBase" id="RU000383"/>
    </source>
</evidence>
<evidence type="ECO:0000256" key="4">
    <source>
        <dbReference type="ARBA" id="ARBA00023306"/>
    </source>
</evidence>
<evidence type="ECO:0000313" key="9">
    <source>
        <dbReference type="EMBL" id="URE36182.1"/>
    </source>
</evidence>
<evidence type="ECO:0000259" key="7">
    <source>
        <dbReference type="SMART" id="SM00385"/>
    </source>
</evidence>
<dbReference type="GO" id="GO:0051301">
    <property type="term" value="P:cell division"/>
    <property type="evidence" value="ECO:0007669"/>
    <property type="project" value="UniProtKB-KW"/>
</dbReference>
<comment type="similarity">
    <text evidence="1">Belongs to the cyclin family. Cyclin D subfamily.</text>
</comment>
<feature type="domain" description="Cyclin-like" evidence="7">
    <location>
        <begin position="80"/>
        <end position="178"/>
    </location>
</feature>
<name>A0A9E7HTE1_9LILI</name>